<dbReference type="EMBL" id="FOYM01000017">
    <property type="protein sequence ID" value="SFR08595.1"/>
    <property type="molecule type" value="Genomic_DNA"/>
</dbReference>
<comment type="similarity">
    <text evidence="1">Belongs to the ABC transporter superfamily.</text>
</comment>
<dbReference type="GO" id="GO:0055085">
    <property type="term" value="P:transmembrane transport"/>
    <property type="evidence" value="ECO:0007669"/>
    <property type="project" value="UniProtKB-ARBA"/>
</dbReference>
<accession>A0A1I6DT19</accession>
<keyword evidence="7" id="KW-1185">Reference proteome</keyword>
<dbReference type="PROSITE" id="PS50893">
    <property type="entry name" value="ABC_TRANSPORTER_2"/>
    <property type="match status" value="1"/>
</dbReference>
<evidence type="ECO:0000313" key="7">
    <source>
        <dbReference type="Proteomes" id="UP000199584"/>
    </source>
</evidence>
<evidence type="ECO:0000313" key="6">
    <source>
        <dbReference type="EMBL" id="SFR08595.1"/>
    </source>
</evidence>
<dbReference type="InterPro" id="IPR013563">
    <property type="entry name" value="Oligopep_ABC_C"/>
</dbReference>
<keyword evidence="3" id="KW-0547">Nucleotide-binding</keyword>
<evidence type="ECO:0000256" key="4">
    <source>
        <dbReference type="ARBA" id="ARBA00022840"/>
    </source>
</evidence>
<evidence type="ECO:0000259" key="5">
    <source>
        <dbReference type="PROSITE" id="PS50893"/>
    </source>
</evidence>
<dbReference type="PROSITE" id="PS00211">
    <property type="entry name" value="ABC_TRANSPORTER_1"/>
    <property type="match status" value="1"/>
</dbReference>
<dbReference type="InterPro" id="IPR003439">
    <property type="entry name" value="ABC_transporter-like_ATP-bd"/>
</dbReference>
<reference evidence="7" key="1">
    <citation type="submission" date="2016-10" db="EMBL/GenBank/DDBJ databases">
        <authorList>
            <person name="Varghese N."/>
            <person name="Submissions S."/>
        </authorList>
    </citation>
    <scope>NUCLEOTIDE SEQUENCE [LARGE SCALE GENOMIC DNA]</scope>
    <source>
        <strain evidence="7">DSM 3669</strain>
    </source>
</reference>
<dbReference type="FunFam" id="3.40.50.300:FF:000016">
    <property type="entry name" value="Oligopeptide ABC transporter ATP-binding component"/>
    <property type="match status" value="1"/>
</dbReference>
<feature type="domain" description="ABC transporter" evidence="5">
    <location>
        <begin position="5"/>
        <end position="245"/>
    </location>
</feature>
<evidence type="ECO:0000256" key="2">
    <source>
        <dbReference type="ARBA" id="ARBA00022448"/>
    </source>
</evidence>
<dbReference type="PANTHER" id="PTHR43776">
    <property type="entry name" value="TRANSPORT ATP-BINDING PROTEIN"/>
    <property type="match status" value="1"/>
</dbReference>
<sequence length="254" mass="28756">METLLQIQNISKVFGNFQAVNNVSFKLKKGETFGLVGESGSGKTTIANMIIGIHAPADGKIKFQNQSLWERGKYNRKEHGKMQIVFQDPQSSLDPRMTVRKIITEPLFILPSSIKKYKSKEENLVNLMKRVGLQEEHLDRNPHEFSGGQRQRIAIARALITDPEFILLDEPTSALDVSVQAQVLNLLKDLQQEKGLTYLFISHNMSVIRYMCNRVGVLYKGNIVEIGTTKDIFESPKHPYTKKLLSSIPGMQKN</sequence>
<dbReference type="AlphaFoldDB" id="A0A1I6DT19"/>
<dbReference type="OrthoDB" id="9779287at2"/>
<dbReference type="GO" id="GO:0016887">
    <property type="term" value="F:ATP hydrolysis activity"/>
    <property type="evidence" value="ECO:0007669"/>
    <property type="project" value="InterPro"/>
</dbReference>
<dbReference type="InterPro" id="IPR003593">
    <property type="entry name" value="AAA+_ATPase"/>
</dbReference>
<dbReference type="CDD" id="cd03257">
    <property type="entry name" value="ABC_NikE_OppD_transporters"/>
    <property type="match status" value="1"/>
</dbReference>
<organism evidence="6 7">
    <name type="scientific">Desulfoscipio geothermicus DSM 3669</name>
    <dbReference type="NCBI Taxonomy" id="1121426"/>
    <lineage>
        <taxon>Bacteria</taxon>
        <taxon>Bacillati</taxon>
        <taxon>Bacillota</taxon>
        <taxon>Clostridia</taxon>
        <taxon>Eubacteriales</taxon>
        <taxon>Desulfallaceae</taxon>
        <taxon>Desulfoscipio</taxon>
    </lineage>
</organism>
<dbReference type="Gene3D" id="3.40.50.300">
    <property type="entry name" value="P-loop containing nucleotide triphosphate hydrolases"/>
    <property type="match status" value="1"/>
</dbReference>
<dbReference type="SUPFAM" id="SSF52540">
    <property type="entry name" value="P-loop containing nucleoside triphosphate hydrolases"/>
    <property type="match status" value="1"/>
</dbReference>
<dbReference type="Proteomes" id="UP000199584">
    <property type="component" value="Unassembled WGS sequence"/>
</dbReference>
<evidence type="ECO:0000256" key="1">
    <source>
        <dbReference type="ARBA" id="ARBA00005417"/>
    </source>
</evidence>
<dbReference type="PANTHER" id="PTHR43776:SF7">
    <property type="entry name" value="D,D-DIPEPTIDE TRANSPORT ATP-BINDING PROTEIN DDPF-RELATED"/>
    <property type="match status" value="1"/>
</dbReference>
<dbReference type="InterPro" id="IPR027417">
    <property type="entry name" value="P-loop_NTPase"/>
</dbReference>
<name>A0A1I6DT19_9FIRM</name>
<dbReference type="Pfam" id="PF08352">
    <property type="entry name" value="oligo_HPY"/>
    <property type="match status" value="1"/>
</dbReference>
<keyword evidence="4 6" id="KW-0067">ATP-binding</keyword>
<dbReference type="RefSeq" id="WP_092483979.1">
    <property type="nucleotide sequence ID" value="NZ_FOYM01000017.1"/>
</dbReference>
<gene>
    <name evidence="6" type="ORF">SAMN05660706_11711</name>
</gene>
<keyword evidence="2" id="KW-0813">Transport</keyword>
<dbReference type="SMART" id="SM00382">
    <property type="entry name" value="AAA"/>
    <property type="match status" value="1"/>
</dbReference>
<protein>
    <submittedName>
        <fullName evidence="6">Peptide/nickel transport system ATP-binding protein</fullName>
    </submittedName>
</protein>
<dbReference type="GO" id="GO:0005524">
    <property type="term" value="F:ATP binding"/>
    <property type="evidence" value="ECO:0007669"/>
    <property type="project" value="UniProtKB-KW"/>
</dbReference>
<dbReference type="InterPro" id="IPR050319">
    <property type="entry name" value="ABC_transp_ATP-bind"/>
</dbReference>
<dbReference type="InterPro" id="IPR017871">
    <property type="entry name" value="ABC_transporter-like_CS"/>
</dbReference>
<evidence type="ECO:0000256" key="3">
    <source>
        <dbReference type="ARBA" id="ARBA00022741"/>
    </source>
</evidence>
<dbReference type="InterPro" id="IPR012700">
    <property type="entry name" value="PhnK"/>
</dbReference>
<dbReference type="STRING" id="39060.SAMN05660706_11711"/>
<proteinExistence type="inferred from homology"/>
<dbReference type="PIRSF" id="PIRSF037116">
    <property type="entry name" value="CP_lyase_PhnK"/>
    <property type="match status" value="1"/>
</dbReference>
<dbReference type="Pfam" id="PF00005">
    <property type="entry name" value="ABC_tran"/>
    <property type="match status" value="1"/>
</dbReference>
<dbReference type="GO" id="GO:0015833">
    <property type="term" value="P:peptide transport"/>
    <property type="evidence" value="ECO:0007669"/>
    <property type="project" value="InterPro"/>
</dbReference>